<dbReference type="InterPro" id="IPR027417">
    <property type="entry name" value="P-loop_NTPase"/>
</dbReference>
<keyword evidence="2" id="KW-1185">Reference proteome</keyword>
<evidence type="ECO:0000313" key="1">
    <source>
        <dbReference type="EMBL" id="GGB16017.1"/>
    </source>
</evidence>
<dbReference type="Pfam" id="PF13189">
    <property type="entry name" value="Cytidylate_kin2"/>
    <property type="match status" value="1"/>
</dbReference>
<reference evidence="1" key="2">
    <citation type="submission" date="2020-09" db="EMBL/GenBank/DDBJ databases">
        <authorList>
            <person name="Sun Q."/>
            <person name="Zhou Y."/>
        </authorList>
    </citation>
    <scope>NUCLEOTIDE SEQUENCE</scope>
    <source>
        <strain evidence="1">CGMCC 1.15085</strain>
    </source>
</reference>
<dbReference type="AlphaFoldDB" id="A0A916WMV9"/>
<protein>
    <submittedName>
        <fullName evidence="1">Cytidylate kinase</fullName>
    </submittedName>
</protein>
<dbReference type="GO" id="GO:0016301">
    <property type="term" value="F:kinase activity"/>
    <property type="evidence" value="ECO:0007669"/>
    <property type="project" value="UniProtKB-KW"/>
</dbReference>
<dbReference type="EMBL" id="BMHI01000001">
    <property type="protein sequence ID" value="GGB16017.1"/>
    <property type="molecule type" value="Genomic_DNA"/>
</dbReference>
<sequence>MKIIHPAQEAVMPGITISSAYGAGGGVVAPRVAERLGFAMLDRAISARVAGELDVSLQEAEEGERKLSFADRFFRNLAPLADTISGGAAIAAADGAAAEEFRAEANKIMCEALTDGAVILGRGGAAALQNRTDVLRVRLYGSPEERIKAAEKFGEGKVSPEQAAKNLEQVDAARAKYVQHLYCRDIDDPTLYHLQVNTPLLELEQCVSMIIDAYRAFAAGPGAGSDAPTYAPDAD</sequence>
<gene>
    <name evidence="1" type="ORF">GCM10011492_02150</name>
</gene>
<accession>A0A916WMV9</accession>
<dbReference type="Proteomes" id="UP000636793">
    <property type="component" value="Unassembled WGS sequence"/>
</dbReference>
<reference evidence="1" key="1">
    <citation type="journal article" date="2014" name="Int. J. Syst. Evol. Microbiol.">
        <title>Complete genome sequence of Corynebacterium casei LMG S-19264T (=DSM 44701T), isolated from a smear-ripened cheese.</title>
        <authorList>
            <consortium name="US DOE Joint Genome Institute (JGI-PGF)"/>
            <person name="Walter F."/>
            <person name="Albersmeier A."/>
            <person name="Kalinowski J."/>
            <person name="Ruckert C."/>
        </authorList>
    </citation>
    <scope>NUCLEOTIDE SEQUENCE</scope>
    <source>
        <strain evidence="1">CGMCC 1.15085</strain>
    </source>
</reference>
<evidence type="ECO:0000313" key="2">
    <source>
        <dbReference type="Proteomes" id="UP000636793"/>
    </source>
</evidence>
<keyword evidence="1" id="KW-0418">Kinase</keyword>
<comment type="caution">
    <text evidence="1">The sequence shown here is derived from an EMBL/GenBank/DDBJ whole genome shotgun (WGS) entry which is preliminary data.</text>
</comment>
<keyword evidence="1" id="KW-0808">Transferase</keyword>
<dbReference type="Gene3D" id="3.40.50.300">
    <property type="entry name" value="P-loop containing nucleotide triphosphate hydrolases"/>
    <property type="match status" value="1"/>
</dbReference>
<organism evidence="1 2">
    <name type="scientific">Flexivirga endophytica</name>
    <dbReference type="NCBI Taxonomy" id="1849103"/>
    <lineage>
        <taxon>Bacteria</taxon>
        <taxon>Bacillati</taxon>
        <taxon>Actinomycetota</taxon>
        <taxon>Actinomycetes</taxon>
        <taxon>Micrococcales</taxon>
        <taxon>Dermacoccaceae</taxon>
        <taxon>Flexivirga</taxon>
    </lineage>
</organism>
<proteinExistence type="predicted"/>
<name>A0A916WMV9_9MICO</name>